<dbReference type="AlphaFoldDB" id="A0A815SAC9"/>
<keyword evidence="2" id="KW-1185">Reference proteome</keyword>
<name>A0A815SAC9_ADIRI</name>
<evidence type="ECO:0000313" key="2">
    <source>
        <dbReference type="Proteomes" id="UP000663828"/>
    </source>
</evidence>
<evidence type="ECO:0000313" key="1">
    <source>
        <dbReference type="EMBL" id="CAF1487904.1"/>
    </source>
</evidence>
<dbReference type="Proteomes" id="UP000663828">
    <property type="component" value="Unassembled WGS sequence"/>
</dbReference>
<reference evidence="1" key="1">
    <citation type="submission" date="2021-02" db="EMBL/GenBank/DDBJ databases">
        <authorList>
            <person name="Nowell W R."/>
        </authorList>
    </citation>
    <scope>NUCLEOTIDE SEQUENCE</scope>
</reference>
<dbReference type="EMBL" id="CAJNOR010004257">
    <property type="protein sequence ID" value="CAF1487904.1"/>
    <property type="molecule type" value="Genomic_DNA"/>
</dbReference>
<organism evidence="1 2">
    <name type="scientific">Adineta ricciae</name>
    <name type="common">Rotifer</name>
    <dbReference type="NCBI Taxonomy" id="249248"/>
    <lineage>
        <taxon>Eukaryota</taxon>
        <taxon>Metazoa</taxon>
        <taxon>Spiralia</taxon>
        <taxon>Gnathifera</taxon>
        <taxon>Rotifera</taxon>
        <taxon>Eurotatoria</taxon>
        <taxon>Bdelloidea</taxon>
        <taxon>Adinetida</taxon>
        <taxon>Adinetidae</taxon>
        <taxon>Adineta</taxon>
    </lineage>
</organism>
<sequence length="236" mass="26147">MENKLLLDLNEQLKSIDVDSKRLDAIIQLKAWQKKMSSSIEQIYSNRLNAIDIMAANIEEEIKEKQSALERTRKTDTHTLLKLQHQIDEFKSNIIVEQQIPDNLHELLERTIRVQCDDISIDDDLVIIDIHKHEEKSSEQIYVVLPHSTVNKPENPVSKILTSEPVQQALAVGIVKTLTHVGTIAATSTTTVAATAVAKTALLTTAGSLSTLAYGMTAIALSTTKKVCSFVFSSNS</sequence>
<gene>
    <name evidence="1" type="ORF">XAT740_LOCUS38915</name>
</gene>
<accession>A0A815SAC9</accession>
<comment type="caution">
    <text evidence="1">The sequence shown here is derived from an EMBL/GenBank/DDBJ whole genome shotgun (WGS) entry which is preliminary data.</text>
</comment>
<protein>
    <submittedName>
        <fullName evidence="1">Uncharacterized protein</fullName>
    </submittedName>
</protein>
<proteinExistence type="predicted"/>